<name>A0ABU2K8X4_9ACTN</name>
<gene>
    <name evidence="2" type="ORF">RM425_12110</name>
</gene>
<evidence type="ECO:0000259" key="1">
    <source>
        <dbReference type="Pfam" id="PF03992"/>
    </source>
</evidence>
<keyword evidence="2" id="KW-0503">Monooxygenase</keyword>
<dbReference type="Pfam" id="PF03992">
    <property type="entry name" value="ABM"/>
    <property type="match status" value="1"/>
</dbReference>
<comment type="caution">
    <text evidence="2">The sequence shown here is derived from an EMBL/GenBank/DDBJ whole genome shotgun (WGS) entry which is preliminary data.</text>
</comment>
<dbReference type="GO" id="GO:0004497">
    <property type="term" value="F:monooxygenase activity"/>
    <property type="evidence" value="ECO:0007669"/>
    <property type="project" value="UniProtKB-KW"/>
</dbReference>
<organism evidence="2 3">
    <name type="scientific">Blastococcus goldschmidtiae</name>
    <dbReference type="NCBI Taxonomy" id="3075546"/>
    <lineage>
        <taxon>Bacteria</taxon>
        <taxon>Bacillati</taxon>
        <taxon>Actinomycetota</taxon>
        <taxon>Actinomycetes</taxon>
        <taxon>Geodermatophilales</taxon>
        <taxon>Geodermatophilaceae</taxon>
        <taxon>Blastococcus</taxon>
    </lineage>
</organism>
<keyword evidence="2" id="KW-0560">Oxidoreductase</keyword>
<proteinExistence type="predicted"/>
<accession>A0ABU2K8X4</accession>
<sequence>MYARSTTLIADPVRMDDGIADVRDTVLPAVLAMDGCTGLSMLCDRDTGRCIVTTGWETEEAMIATRERVDRLRDRATAKFGGSYPEVKEWEVAVMHRLHPAGDESCARVGWSRTDPGRVEEVLDAFRHRIVPAMDDVPGFCSISLLIDRAQGRASLTAVYADRASMAATRDQLDRMRNEFAAPMGVEVTEEAEFDVVLHNLRVPELV</sequence>
<dbReference type="SUPFAM" id="SSF54909">
    <property type="entry name" value="Dimeric alpha+beta barrel"/>
    <property type="match status" value="2"/>
</dbReference>
<dbReference type="RefSeq" id="WP_311345461.1">
    <property type="nucleotide sequence ID" value="NZ_JAVREI010000007.1"/>
</dbReference>
<evidence type="ECO:0000313" key="2">
    <source>
        <dbReference type="EMBL" id="MDT0276645.1"/>
    </source>
</evidence>
<dbReference type="InterPro" id="IPR011008">
    <property type="entry name" value="Dimeric_a/b-barrel"/>
</dbReference>
<evidence type="ECO:0000313" key="3">
    <source>
        <dbReference type="Proteomes" id="UP001183222"/>
    </source>
</evidence>
<dbReference type="Proteomes" id="UP001183222">
    <property type="component" value="Unassembled WGS sequence"/>
</dbReference>
<reference evidence="3" key="1">
    <citation type="submission" date="2023-07" db="EMBL/GenBank/DDBJ databases">
        <title>30 novel species of actinomycetes from the DSMZ collection.</title>
        <authorList>
            <person name="Nouioui I."/>
        </authorList>
    </citation>
    <scope>NUCLEOTIDE SEQUENCE [LARGE SCALE GENOMIC DNA]</scope>
    <source>
        <strain evidence="3">DSM 46792</strain>
    </source>
</reference>
<dbReference type="EMBL" id="JAVREI010000007">
    <property type="protein sequence ID" value="MDT0276645.1"/>
    <property type="molecule type" value="Genomic_DNA"/>
</dbReference>
<dbReference type="InterPro" id="IPR007138">
    <property type="entry name" value="ABM_dom"/>
</dbReference>
<keyword evidence="3" id="KW-1185">Reference proteome</keyword>
<protein>
    <submittedName>
        <fullName evidence="2">Antibiotic biosynthesis monooxygenase</fullName>
    </submittedName>
</protein>
<feature type="domain" description="ABM" evidence="1">
    <location>
        <begin position="113"/>
        <end position="168"/>
    </location>
</feature>